<evidence type="ECO:0000313" key="1">
    <source>
        <dbReference type="EMBL" id="GET86989.1"/>
    </source>
</evidence>
<protein>
    <submittedName>
        <fullName evidence="1">Uncharacterized protein</fullName>
    </submittedName>
</protein>
<evidence type="ECO:0000313" key="2">
    <source>
        <dbReference type="Proteomes" id="UP000419144"/>
    </source>
</evidence>
<dbReference type="Proteomes" id="UP000419144">
    <property type="component" value="Unassembled WGS sequence"/>
</dbReference>
<dbReference type="AlphaFoldDB" id="A0A640KHM0"/>
<dbReference type="OrthoDB" id="21128at2759"/>
<accession>A0A640KHM0</accession>
<keyword evidence="2" id="KW-1185">Reference proteome</keyword>
<sequence length="844" mass="91958">MRSFERAMDCVNHVTSDADILPCKSDVILSKTSSANFTVGTKPLLASHRRLLCMNVKQTNTLRVLNRHGKHNDTTIKAAAVANLVSTERITGHPTLFYAVGGRDLAIICPTTQANGDISVSLVESKLDEEGYASTPGESQRLYVLGQQDVMEVEESTGIVKSKIPLTPKTTVKYPVIDYHQAAQLLLVPAKSTHLDLISTRTRRSVLGRVWEPHEDTVPTFACFFQHHAFSEESGKELLIVTAAQGNREIRFWAYQNDTQKFALKQQLNLSYNEESKEEYDISVTADEEYITLCSRTRPYAVVIETHHTLFKAYRVTSWRMAGPALCSTTSVGKVTESPQSKSVSYELFITIRTETGFVQSMPNSSRLAGASNLTVARGDSVANWFPSLTAGSAGAGRDATGVSAGAGAAGAAMTPITAVSSSLAGEMKTSSMSETAVASIVRSQAQKFCEQVKVIDADLVSMQKSASDTMRLLQDSRYRTEAQNSGRTFAIRNRARLEKITSSSASPASMKPAAVSGAADAAGSVDGEYGVLTAGERELVLSIRNFVQEVQGGSAAAASAALKALLSKQLRLSVERAANEAGKLEIPTNVTGDLNALQSVQEYRRVVHASITRIGAATKRYQELNHTTVETSSAQTAKCLSQAEAFRQKLSSALRSIKEEVAEVKVALSQCQLSNKAVEEAAAPPSPDAILARAVEQVKEDDWKGAFTTILASNDISILLTFLENDVCQGQQAVFTSPKTLTLPLFLSLCLQLTFELPLQAGAVPLRLQLLSDFYVEWDDWLRSIRLQAQKDVQQAAVYDIVKRELSTVLEALEAVPREQLDRKSRNKERLVYKLISQLLTDE</sequence>
<comment type="caution">
    <text evidence="1">The sequence shown here is derived from an EMBL/GenBank/DDBJ whole genome shotgun (WGS) entry which is preliminary data.</text>
</comment>
<reference evidence="1" key="1">
    <citation type="submission" date="2019-11" db="EMBL/GenBank/DDBJ databases">
        <title>Leishmania tarentolae CDS.</title>
        <authorList>
            <person name="Goto Y."/>
            <person name="Yamagishi J."/>
        </authorList>
    </citation>
    <scope>NUCLEOTIDE SEQUENCE [LARGE SCALE GENOMIC DNA]</scope>
    <source>
        <strain evidence="1">Parrot Tar II</strain>
    </source>
</reference>
<dbReference type="VEuPathDB" id="TriTrypDB:LtaPh_1312500"/>
<gene>
    <name evidence="1" type="ORF">LtaPh_1312500</name>
</gene>
<organism evidence="1 2">
    <name type="scientific">Leishmania tarentolae</name>
    <name type="common">Sauroleishmania tarentolae</name>
    <dbReference type="NCBI Taxonomy" id="5689"/>
    <lineage>
        <taxon>Eukaryota</taxon>
        <taxon>Discoba</taxon>
        <taxon>Euglenozoa</taxon>
        <taxon>Kinetoplastea</taxon>
        <taxon>Metakinetoplastina</taxon>
        <taxon>Trypanosomatida</taxon>
        <taxon>Trypanosomatidae</taxon>
        <taxon>Leishmaniinae</taxon>
        <taxon>Leishmania</taxon>
        <taxon>lizard Leishmania</taxon>
    </lineage>
</organism>
<name>A0A640KHM0_LEITA</name>
<dbReference type="EMBL" id="BLBS01000017">
    <property type="protein sequence ID" value="GET86989.1"/>
    <property type="molecule type" value="Genomic_DNA"/>
</dbReference>
<proteinExistence type="predicted"/>